<evidence type="ECO:0000256" key="2">
    <source>
        <dbReference type="ARBA" id="ARBA00007553"/>
    </source>
</evidence>
<dbReference type="Pfam" id="PF01510">
    <property type="entry name" value="Amidase_2"/>
    <property type="match status" value="1"/>
</dbReference>
<dbReference type="SMART" id="SM00644">
    <property type="entry name" value="Ami_2"/>
    <property type="match status" value="1"/>
</dbReference>
<evidence type="ECO:0000256" key="4">
    <source>
        <dbReference type="ARBA" id="ARBA00022588"/>
    </source>
</evidence>
<dbReference type="InterPro" id="IPR015510">
    <property type="entry name" value="PGRP"/>
</dbReference>
<keyword evidence="3" id="KW-0964">Secreted</keyword>
<evidence type="ECO:0000256" key="10">
    <source>
        <dbReference type="SAM" id="SignalP"/>
    </source>
</evidence>
<feature type="domain" description="Peptidoglycan recognition protein family" evidence="12">
    <location>
        <begin position="42"/>
        <end position="184"/>
    </location>
</feature>
<dbReference type="PIRSF" id="PIRSF037945">
    <property type="entry name" value="PGRPs"/>
    <property type="match status" value="1"/>
</dbReference>
<feature type="chain" id="PRO_5045022905" description="Peptidoglycan-recognition protein" evidence="10">
    <location>
        <begin position="20"/>
        <end position="207"/>
    </location>
</feature>
<reference evidence="13" key="2">
    <citation type="journal article" date="2016" name="G3 (Bethesda)">
        <title>Genome Evolution in Three Species of Cactophilic Drosophila.</title>
        <authorList>
            <person name="Sanchez-Flores A."/>
            <person name="Penazola F."/>
            <person name="Carpinteyro-Ponce J."/>
            <person name="Nazario-Yepiz N."/>
            <person name="Abreu-Goodger C."/>
            <person name="Machado C.A."/>
            <person name="Markow T.A."/>
        </authorList>
    </citation>
    <scope>NUCLEOTIDE SEQUENCE [LARGE SCALE GENOMIC DNA]</scope>
</reference>
<evidence type="ECO:0000256" key="8">
    <source>
        <dbReference type="PIRNR" id="PIRNR037945"/>
    </source>
</evidence>
<feature type="domain" description="N-acetylmuramoyl-L-alanine amidase" evidence="11">
    <location>
        <begin position="53"/>
        <end position="190"/>
    </location>
</feature>
<gene>
    <name evidence="14 15 16" type="primary">LOC108619122</name>
</gene>
<keyword evidence="4 8" id="KW-0399">Innate immunity</keyword>
<comment type="subcellular location">
    <subcellularLocation>
        <location evidence="1">Secreted</location>
    </subcellularLocation>
</comment>
<accession>A0ABM1PUS3</accession>
<dbReference type="InterPro" id="IPR006619">
    <property type="entry name" value="PGRP_domain_met/bac"/>
</dbReference>
<reference evidence="14 15" key="3">
    <citation type="submission" date="2025-05" db="UniProtKB">
        <authorList>
            <consortium name="RefSeq"/>
        </authorList>
    </citation>
    <scope>IDENTIFICATION</scope>
    <source>
        <tissue evidence="14 15">Whole organism</tissue>
    </source>
</reference>
<evidence type="ECO:0000313" key="14">
    <source>
        <dbReference type="RefSeq" id="XP_017870958.1"/>
    </source>
</evidence>
<keyword evidence="5 10" id="KW-0732">Signal</keyword>
<evidence type="ECO:0000313" key="16">
    <source>
        <dbReference type="RefSeq" id="XP_017870960.1"/>
    </source>
</evidence>
<comment type="similarity">
    <text evidence="2 8">Belongs to the N-acetylmuramoyl-L-alanine amidase 2 family.</text>
</comment>
<protein>
    <recommendedName>
        <fullName evidence="8">Peptidoglycan-recognition protein</fullName>
    </recommendedName>
</protein>
<evidence type="ECO:0000256" key="3">
    <source>
        <dbReference type="ARBA" id="ARBA00022525"/>
    </source>
</evidence>
<dbReference type="InterPro" id="IPR036505">
    <property type="entry name" value="Amidase/PGRP_sf"/>
</dbReference>
<sequence>MSSLRHSLLVLFVCLVALAAVGSGSGAGSGSGKGRKKGGVCPPTKLKRQWGGKPARSLNYQLRPIRYVVIHHTVTAECSGFVECAEILQGMQAYHQTELDYYDIGYNFLIGNDGLVYEGTGWGVRGSHTYGYNANGTGIAFIGNFVDKLPSAAALDACRKLLECGVKLGELSEDYSLIGASQVTSTMSPGLTLYNEIQEWSHWLSNP</sequence>
<feature type="region of interest" description="Disordered" evidence="9">
    <location>
        <begin position="24"/>
        <end position="50"/>
    </location>
</feature>
<keyword evidence="13" id="KW-1185">Reference proteome</keyword>
<dbReference type="GeneID" id="108619122"/>
<evidence type="ECO:0000256" key="5">
    <source>
        <dbReference type="ARBA" id="ARBA00022729"/>
    </source>
</evidence>
<dbReference type="PANTHER" id="PTHR11022">
    <property type="entry name" value="PEPTIDOGLYCAN RECOGNITION PROTEIN"/>
    <property type="match status" value="1"/>
</dbReference>
<dbReference type="RefSeq" id="XP_017870959.1">
    <property type="nucleotide sequence ID" value="XM_018015470.1"/>
</dbReference>
<keyword evidence="7" id="KW-1015">Disulfide bond</keyword>
<evidence type="ECO:0000313" key="15">
    <source>
        <dbReference type="RefSeq" id="XP_017870959.1"/>
    </source>
</evidence>
<evidence type="ECO:0000256" key="1">
    <source>
        <dbReference type="ARBA" id="ARBA00004613"/>
    </source>
</evidence>
<evidence type="ECO:0000256" key="6">
    <source>
        <dbReference type="ARBA" id="ARBA00022859"/>
    </source>
</evidence>
<dbReference type="RefSeq" id="XP_017870958.1">
    <property type="nucleotide sequence ID" value="XM_018015469.1"/>
</dbReference>
<dbReference type="InterPro" id="IPR017331">
    <property type="entry name" value="Peptidoglycan_recognition"/>
</dbReference>
<feature type="signal peptide" evidence="10">
    <location>
        <begin position="1"/>
        <end position="19"/>
    </location>
</feature>
<dbReference type="Gene3D" id="3.40.80.10">
    <property type="entry name" value="Peptidoglycan recognition protein-like"/>
    <property type="match status" value="1"/>
</dbReference>
<reference evidence="13" key="1">
    <citation type="journal article" date="1997" name="Nucleic Acids Res.">
        <title>tRNAscan-SE: a program for improved detection of transfer RNA genes in genomic sequence.</title>
        <authorList>
            <person name="Lowe T.M."/>
            <person name="Eddy S.R."/>
        </authorList>
    </citation>
    <scope>NUCLEOTIDE SEQUENCE [LARGE SCALE GENOMIC DNA]</scope>
</reference>
<dbReference type="InterPro" id="IPR002502">
    <property type="entry name" value="Amidase_domain"/>
</dbReference>
<proteinExistence type="inferred from homology"/>
<dbReference type="SMART" id="SM00701">
    <property type="entry name" value="PGRP"/>
    <property type="match status" value="1"/>
</dbReference>
<dbReference type="SUPFAM" id="SSF55846">
    <property type="entry name" value="N-acetylmuramoyl-L-alanine amidase-like"/>
    <property type="match status" value="1"/>
</dbReference>
<evidence type="ECO:0000259" key="11">
    <source>
        <dbReference type="SMART" id="SM00644"/>
    </source>
</evidence>
<dbReference type="CDD" id="cd06583">
    <property type="entry name" value="PGRP"/>
    <property type="match status" value="1"/>
</dbReference>
<evidence type="ECO:0000259" key="12">
    <source>
        <dbReference type="SMART" id="SM00701"/>
    </source>
</evidence>
<dbReference type="PANTHER" id="PTHR11022:SF74">
    <property type="entry name" value="PEPTIDOGLYCAN-RECOGNITION PROTEIN SA"/>
    <property type="match status" value="1"/>
</dbReference>
<evidence type="ECO:0000256" key="7">
    <source>
        <dbReference type="ARBA" id="ARBA00023157"/>
    </source>
</evidence>
<evidence type="ECO:0000313" key="13">
    <source>
        <dbReference type="Proteomes" id="UP000694904"/>
    </source>
</evidence>
<name>A0ABM1PUS3_DROAR</name>
<dbReference type="Proteomes" id="UP000694904">
    <property type="component" value="Chromosome X"/>
</dbReference>
<keyword evidence="6 8" id="KW-0391">Immunity</keyword>
<organism evidence="13 15">
    <name type="scientific">Drosophila arizonae</name>
    <name type="common">Fruit fly</name>
    <dbReference type="NCBI Taxonomy" id="7263"/>
    <lineage>
        <taxon>Eukaryota</taxon>
        <taxon>Metazoa</taxon>
        <taxon>Ecdysozoa</taxon>
        <taxon>Arthropoda</taxon>
        <taxon>Hexapoda</taxon>
        <taxon>Insecta</taxon>
        <taxon>Pterygota</taxon>
        <taxon>Neoptera</taxon>
        <taxon>Endopterygota</taxon>
        <taxon>Diptera</taxon>
        <taxon>Brachycera</taxon>
        <taxon>Muscomorpha</taxon>
        <taxon>Ephydroidea</taxon>
        <taxon>Drosophilidae</taxon>
        <taxon>Drosophila</taxon>
    </lineage>
</organism>
<dbReference type="RefSeq" id="XP_017870960.1">
    <property type="nucleotide sequence ID" value="XM_018015471.1"/>
</dbReference>
<evidence type="ECO:0000256" key="9">
    <source>
        <dbReference type="SAM" id="MobiDB-lite"/>
    </source>
</evidence>